<evidence type="ECO:0000313" key="2">
    <source>
        <dbReference type="Proteomes" id="UP000054560"/>
    </source>
</evidence>
<name>A0A0L0F5H3_9EUKA</name>
<accession>A0A0L0F5H3</accession>
<dbReference type="EMBL" id="KQ247777">
    <property type="protein sequence ID" value="KNC71967.1"/>
    <property type="molecule type" value="Genomic_DNA"/>
</dbReference>
<sequence length="64" mass="7289">GLADSDDDLNFSFSNKLDLSNLNESKLPNKELFNLSSPKRVEEKVYRMEFNYDNTGRRASSAAE</sequence>
<dbReference type="RefSeq" id="XP_014145869.1">
    <property type="nucleotide sequence ID" value="XM_014290394.1"/>
</dbReference>
<feature type="non-terminal residue" evidence="1">
    <location>
        <position position="64"/>
    </location>
</feature>
<protein>
    <submittedName>
        <fullName evidence="1">Uncharacterized protein</fullName>
    </submittedName>
</protein>
<organism evidence="1 2">
    <name type="scientific">Sphaeroforma arctica JP610</name>
    <dbReference type="NCBI Taxonomy" id="667725"/>
    <lineage>
        <taxon>Eukaryota</taxon>
        <taxon>Ichthyosporea</taxon>
        <taxon>Ichthyophonida</taxon>
        <taxon>Sphaeroforma</taxon>
    </lineage>
</organism>
<gene>
    <name evidence="1" type="ORF">SARC_15486</name>
</gene>
<evidence type="ECO:0000313" key="1">
    <source>
        <dbReference type="EMBL" id="KNC71967.1"/>
    </source>
</evidence>
<reference evidence="1 2" key="1">
    <citation type="submission" date="2011-02" db="EMBL/GenBank/DDBJ databases">
        <title>The Genome Sequence of Sphaeroforma arctica JP610.</title>
        <authorList>
            <consortium name="The Broad Institute Genome Sequencing Platform"/>
            <person name="Russ C."/>
            <person name="Cuomo C."/>
            <person name="Young S.K."/>
            <person name="Zeng Q."/>
            <person name="Gargeya S."/>
            <person name="Alvarado L."/>
            <person name="Berlin A."/>
            <person name="Chapman S.B."/>
            <person name="Chen Z."/>
            <person name="Freedman E."/>
            <person name="Gellesch M."/>
            <person name="Goldberg J."/>
            <person name="Griggs A."/>
            <person name="Gujja S."/>
            <person name="Heilman E."/>
            <person name="Heiman D."/>
            <person name="Howarth C."/>
            <person name="Mehta T."/>
            <person name="Neiman D."/>
            <person name="Pearson M."/>
            <person name="Roberts A."/>
            <person name="Saif S."/>
            <person name="Shea T."/>
            <person name="Shenoy N."/>
            <person name="Sisk P."/>
            <person name="Stolte C."/>
            <person name="Sykes S."/>
            <person name="White J."/>
            <person name="Yandava C."/>
            <person name="Burger G."/>
            <person name="Gray M.W."/>
            <person name="Holland P.W.H."/>
            <person name="King N."/>
            <person name="Lang F.B.F."/>
            <person name="Roger A.J."/>
            <person name="Ruiz-Trillo I."/>
            <person name="Haas B."/>
            <person name="Nusbaum C."/>
            <person name="Birren B."/>
        </authorList>
    </citation>
    <scope>NUCLEOTIDE SEQUENCE [LARGE SCALE GENOMIC DNA]</scope>
    <source>
        <strain evidence="1 2">JP610</strain>
    </source>
</reference>
<keyword evidence="2" id="KW-1185">Reference proteome</keyword>
<dbReference type="Proteomes" id="UP000054560">
    <property type="component" value="Unassembled WGS sequence"/>
</dbReference>
<feature type="non-terminal residue" evidence="1">
    <location>
        <position position="1"/>
    </location>
</feature>
<proteinExistence type="predicted"/>
<dbReference type="GeneID" id="25915990"/>
<dbReference type="AlphaFoldDB" id="A0A0L0F5H3"/>